<comment type="subcellular location">
    <subcellularLocation>
        <location evidence="1">Endoplasmic reticulum membrane</location>
        <topology evidence="1">Multi-pass membrane protein</topology>
    </subcellularLocation>
</comment>
<feature type="non-terminal residue" evidence="9">
    <location>
        <position position="1"/>
    </location>
</feature>
<evidence type="ECO:0000256" key="5">
    <source>
        <dbReference type="ARBA" id="ARBA00023136"/>
    </source>
</evidence>
<dbReference type="GO" id="GO:0071787">
    <property type="term" value="P:endoplasmic reticulum tubular network formation"/>
    <property type="evidence" value="ECO:0007669"/>
    <property type="project" value="TreeGrafter"/>
</dbReference>
<feature type="region of interest" description="Disordered" evidence="7">
    <location>
        <begin position="60"/>
        <end position="83"/>
    </location>
</feature>
<feature type="domain" description="Reticulon" evidence="8">
    <location>
        <begin position="1"/>
        <end position="116"/>
    </location>
</feature>
<evidence type="ECO:0000256" key="6">
    <source>
        <dbReference type="RuleBase" id="RU210713"/>
    </source>
</evidence>
<dbReference type="PANTHER" id="PTHR45799:SF2">
    <property type="entry name" value="RETICULON-LIKE PROTEIN"/>
    <property type="match status" value="1"/>
</dbReference>
<evidence type="ECO:0000256" key="1">
    <source>
        <dbReference type="ARBA" id="ARBA00004477"/>
    </source>
</evidence>
<evidence type="ECO:0000256" key="7">
    <source>
        <dbReference type="SAM" id="MobiDB-lite"/>
    </source>
</evidence>
<dbReference type="InterPro" id="IPR046964">
    <property type="entry name" value="RTN1-4"/>
</dbReference>
<dbReference type="GO" id="GO:0005789">
    <property type="term" value="C:endoplasmic reticulum membrane"/>
    <property type="evidence" value="ECO:0007669"/>
    <property type="project" value="UniProtKB-SubCell"/>
</dbReference>
<evidence type="ECO:0000256" key="2">
    <source>
        <dbReference type="ARBA" id="ARBA00022692"/>
    </source>
</evidence>
<evidence type="ECO:0000256" key="3">
    <source>
        <dbReference type="ARBA" id="ARBA00022824"/>
    </source>
</evidence>
<reference evidence="9 10" key="1">
    <citation type="submission" date="2019-09" db="EMBL/GenBank/DDBJ databases">
        <title>Bird 10,000 Genomes (B10K) Project - Family phase.</title>
        <authorList>
            <person name="Zhang G."/>
        </authorList>
    </citation>
    <scope>NUCLEOTIDE SEQUENCE [LARGE SCALE GENOMIC DNA]</scope>
    <source>
        <strain evidence="9">B10K-DU-003-06</strain>
    </source>
</reference>
<dbReference type="Pfam" id="PF02453">
    <property type="entry name" value="Reticulon"/>
    <property type="match status" value="1"/>
</dbReference>
<dbReference type="PANTHER" id="PTHR45799">
    <property type="entry name" value="RETICULON-LIKE PROTEIN"/>
    <property type="match status" value="1"/>
</dbReference>
<dbReference type="GO" id="GO:0007420">
    <property type="term" value="P:brain development"/>
    <property type="evidence" value="ECO:0007669"/>
    <property type="project" value="TreeGrafter"/>
</dbReference>
<dbReference type="AlphaFoldDB" id="A0A7K5BJZ6"/>
<dbReference type="GO" id="GO:0030182">
    <property type="term" value="P:neuron differentiation"/>
    <property type="evidence" value="ECO:0007669"/>
    <property type="project" value="TreeGrafter"/>
</dbReference>
<dbReference type="EMBL" id="VYZD01007374">
    <property type="protein sequence ID" value="NWR96109.1"/>
    <property type="molecule type" value="Genomic_DNA"/>
</dbReference>
<dbReference type="PROSITE" id="PS50845">
    <property type="entry name" value="RETICULON"/>
    <property type="match status" value="1"/>
</dbReference>
<evidence type="ECO:0000313" key="9">
    <source>
        <dbReference type="EMBL" id="NWR96109.1"/>
    </source>
</evidence>
<keyword evidence="5" id="KW-0472">Membrane</keyword>
<evidence type="ECO:0000259" key="8">
    <source>
        <dbReference type="PROSITE" id="PS50845"/>
    </source>
</evidence>
<comment type="caution">
    <text evidence="9">The sequence shown here is derived from an EMBL/GenBank/DDBJ whole genome shotgun (WGS) entry which is preliminary data.</text>
</comment>
<dbReference type="Proteomes" id="UP000529852">
    <property type="component" value="Unassembled WGS sequence"/>
</dbReference>
<dbReference type="GO" id="GO:0014069">
    <property type="term" value="C:postsynaptic density"/>
    <property type="evidence" value="ECO:0007669"/>
    <property type="project" value="TreeGrafter"/>
</dbReference>
<evidence type="ECO:0000256" key="4">
    <source>
        <dbReference type="ARBA" id="ARBA00022989"/>
    </source>
</evidence>
<gene>
    <name evidence="9" type="primary">Rtn2</name>
    <name evidence="9" type="ORF">FURFIG_R14978</name>
</gene>
<accession>A0A7K5BJZ6</accession>
<keyword evidence="4" id="KW-1133">Transmembrane helix</keyword>
<keyword evidence="10" id="KW-1185">Reference proteome</keyword>
<organism evidence="9 10">
    <name type="scientific">Furnarius figulus</name>
    <dbReference type="NCBI Taxonomy" id="463165"/>
    <lineage>
        <taxon>Eukaryota</taxon>
        <taxon>Metazoa</taxon>
        <taxon>Chordata</taxon>
        <taxon>Craniata</taxon>
        <taxon>Vertebrata</taxon>
        <taxon>Euteleostomi</taxon>
        <taxon>Archelosauria</taxon>
        <taxon>Archosauria</taxon>
        <taxon>Dinosauria</taxon>
        <taxon>Saurischia</taxon>
        <taxon>Theropoda</taxon>
        <taxon>Coelurosauria</taxon>
        <taxon>Aves</taxon>
        <taxon>Neognathae</taxon>
        <taxon>Neoaves</taxon>
        <taxon>Telluraves</taxon>
        <taxon>Australaves</taxon>
        <taxon>Passeriformes</taxon>
        <taxon>Furnariidae</taxon>
        <taxon>Furnarius</taxon>
    </lineage>
</organism>
<evidence type="ECO:0000313" key="10">
    <source>
        <dbReference type="Proteomes" id="UP000529852"/>
    </source>
</evidence>
<protein>
    <recommendedName>
        <fullName evidence="6">Reticulon</fullName>
    </recommendedName>
</protein>
<dbReference type="GO" id="GO:0043005">
    <property type="term" value="C:neuron projection"/>
    <property type="evidence" value="ECO:0007669"/>
    <property type="project" value="TreeGrafter"/>
</dbReference>
<feature type="non-terminal residue" evidence="9">
    <location>
        <position position="116"/>
    </location>
</feature>
<dbReference type="InterPro" id="IPR003388">
    <property type="entry name" value="Reticulon"/>
</dbReference>
<proteinExistence type="predicted"/>
<sequence>VWQLLYWRTPERSALALLGALVALGCLSRFSVISVGAYGALGVLGVTIPLRLRRVALGVLRPPPSGSPPRAHPDPPSGVLSEEQQQRWARVLARHGAAATHTLTRLFLVHSVPESL</sequence>
<keyword evidence="3" id="KW-0256">Endoplasmic reticulum</keyword>
<name>A0A7K5BJZ6_9FURN</name>
<keyword evidence="2" id="KW-0812">Transmembrane</keyword>